<name>A0A0S2M985_9COLE</name>
<feature type="transmembrane region" description="Helical" evidence="1">
    <location>
        <begin position="83"/>
        <end position="105"/>
    </location>
</feature>
<keyword evidence="1" id="KW-1133">Transmembrane helix</keyword>
<reference evidence="2" key="1">
    <citation type="submission" date="2015-09" db="EMBL/GenBank/DDBJ databases">
        <title>Staphyliniformia phylogenetics from de novo mitogenomic assemblies.</title>
        <authorList>
            <person name="Favreau E.A."/>
            <person name="Linard B."/>
            <person name="Vogler A.P."/>
        </authorList>
    </citation>
    <scope>NUCLEOTIDE SEQUENCE</scope>
</reference>
<evidence type="ECO:0000313" key="2">
    <source>
        <dbReference type="EMBL" id="ALO71225.1"/>
    </source>
</evidence>
<gene>
    <name evidence="2" type="primary">nad6</name>
</gene>
<evidence type="ECO:0000256" key="1">
    <source>
        <dbReference type="SAM" id="Phobius"/>
    </source>
</evidence>
<proteinExistence type="predicted"/>
<feature type="transmembrane region" description="Helical" evidence="1">
    <location>
        <begin position="125"/>
        <end position="147"/>
    </location>
</feature>
<dbReference type="EMBL" id="KT780700">
    <property type="protein sequence ID" value="ALO71225.1"/>
    <property type="molecule type" value="Genomic_DNA"/>
</dbReference>
<geneLocation type="mitochondrion" evidence="2"/>
<sequence length="158" mass="18554">MSTLLYVSIMINLMAMMMNHPLSLGMCLFMQTIIYALITGSITMNFWFSYILFLMMISGMLILFMYMTSIISNNKFNSSKIMMIYIIMSIMMILILNNYKMIIPVKLNYYLNLNYSINTFFNTPLIFLMLIMMIYLLLTLIVTVKIINIKSGPLRQKF</sequence>
<keyword evidence="2" id="KW-0496">Mitochondrion</keyword>
<feature type="transmembrane region" description="Helical" evidence="1">
    <location>
        <begin position="46"/>
        <end position="71"/>
    </location>
</feature>
<protein>
    <submittedName>
        <fullName evidence="2">NADH deshydrogenase subunit 6</fullName>
    </submittedName>
</protein>
<organism evidence="2">
    <name type="scientific">Trapezodirus sp. 1 EF-2015</name>
    <dbReference type="NCBI Taxonomy" id="1756866"/>
    <lineage>
        <taxon>Eukaryota</taxon>
        <taxon>Metazoa</taxon>
        <taxon>Ecdysozoa</taxon>
        <taxon>Arthropoda</taxon>
        <taxon>Hexapoda</taxon>
        <taxon>Insecta</taxon>
        <taxon>Pterygota</taxon>
        <taxon>Neoptera</taxon>
        <taxon>Endopterygota</taxon>
        <taxon>Coleoptera</taxon>
        <taxon>Polyphaga</taxon>
        <taxon>Staphyliniformia</taxon>
        <taxon>Leiodidae</taxon>
        <taxon>Cholevinae</taxon>
        <taxon>Trapezodirus</taxon>
    </lineage>
</organism>
<keyword evidence="1" id="KW-0472">Membrane</keyword>
<dbReference type="AlphaFoldDB" id="A0A0S2M985"/>
<keyword evidence="1" id="KW-0812">Transmembrane</keyword>
<accession>A0A0S2M985</accession>